<evidence type="ECO:0000313" key="3">
    <source>
        <dbReference type="Proteomes" id="UP000654918"/>
    </source>
</evidence>
<keyword evidence="3" id="KW-1185">Reference proteome</keyword>
<sequence length="136" mass="14510">MILKVMKTDDLQLTNNASGPPSESGCEAEGAAKKAKNPAPRTVKPSLHRNRSAIECSSNNYRESKVRLRPQNGHRVGGAGFASLGRDLEERRSFLPSGVVRRATIMALAAVFDCPTTSFPSATDGANTLPRDGGMI</sequence>
<name>A0A8H6MT83_9PEZI</name>
<reference evidence="2" key="1">
    <citation type="journal article" date="2020" name="Phytopathology">
        <title>Genome Sequence Resources of Colletotrichum truncatum, C. plurivorum, C. musicola, and C. sojae: Four Species Pathogenic to Soybean (Glycine max).</title>
        <authorList>
            <person name="Rogerio F."/>
            <person name="Boufleur T.R."/>
            <person name="Ciampi-Guillardi M."/>
            <person name="Sukno S.A."/>
            <person name="Thon M.R."/>
            <person name="Massola Junior N.S."/>
            <person name="Baroncelli R."/>
        </authorList>
    </citation>
    <scope>NUCLEOTIDE SEQUENCE</scope>
    <source>
        <strain evidence="2">LFN00145</strain>
    </source>
</reference>
<evidence type="ECO:0000256" key="1">
    <source>
        <dbReference type="SAM" id="MobiDB-lite"/>
    </source>
</evidence>
<proteinExistence type="predicted"/>
<dbReference type="AlphaFoldDB" id="A0A8H6MT83"/>
<accession>A0A8H6MT83</accession>
<feature type="region of interest" description="Disordered" evidence="1">
    <location>
        <begin position="7"/>
        <end position="50"/>
    </location>
</feature>
<comment type="caution">
    <text evidence="2">The sequence shown here is derived from an EMBL/GenBank/DDBJ whole genome shotgun (WGS) entry which is preliminary data.</text>
</comment>
<gene>
    <name evidence="2" type="ORF">CPLU01_15710</name>
</gene>
<evidence type="ECO:0000313" key="2">
    <source>
        <dbReference type="EMBL" id="KAF6808159.1"/>
    </source>
</evidence>
<organism evidence="2 3">
    <name type="scientific">Colletotrichum plurivorum</name>
    <dbReference type="NCBI Taxonomy" id="2175906"/>
    <lineage>
        <taxon>Eukaryota</taxon>
        <taxon>Fungi</taxon>
        <taxon>Dikarya</taxon>
        <taxon>Ascomycota</taxon>
        <taxon>Pezizomycotina</taxon>
        <taxon>Sordariomycetes</taxon>
        <taxon>Hypocreomycetidae</taxon>
        <taxon>Glomerellales</taxon>
        <taxon>Glomerellaceae</taxon>
        <taxon>Colletotrichum</taxon>
        <taxon>Colletotrichum orchidearum species complex</taxon>
    </lineage>
</organism>
<dbReference type="EMBL" id="WIGO01000593">
    <property type="protein sequence ID" value="KAF6808159.1"/>
    <property type="molecule type" value="Genomic_DNA"/>
</dbReference>
<dbReference type="Proteomes" id="UP000654918">
    <property type="component" value="Unassembled WGS sequence"/>
</dbReference>
<protein>
    <submittedName>
        <fullName evidence="2">Uncharacterized protein</fullName>
    </submittedName>
</protein>